<feature type="compositionally biased region" description="Polar residues" evidence="1">
    <location>
        <begin position="126"/>
        <end position="145"/>
    </location>
</feature>
<accession>A0ABN8M1Y6</accession>
<dbReference type="Proteomes" id="UP001159427">
    <property type="component" value="Unassembled WGS sequence"/>
</dbReference>
<evidence type="ECO:0000256" key="1">
    <source>
        <dbReference type="SAM" id="MobiDB-lite"/>
    </source>
</evidence>
<comment type="caution">
    <text evidence="2">The sequence shown here is derived from an EMBL/GenBank/DDBJ whole genome shotgun (WGS) entry which is preliminary data.</text>
</comment>
<keyword evidence="3" id="KW-1185">Reference proteome</keyword>
<sequence>MYECFNEEELLRDEIESTNTAENRATKNSGDSLVAMIASMNQTMAAMAGSIFSMGNALKRLHADTASPPNDKRPKTTTACHDEPCDEASLDESADLADSSELLQSRSVSSSENSGGGGHRTSSSTQRANSTQLANTNKNGNSKTPGTALEKGADISAKPTRLSSSTTPKASTAAMYEKKYFGIFQFVSLAYELKYTFHNFLRRLRCLSQGFFLRVGVLVVCQYTKQFK</sequence>
<gene>
    <name evidence="2" type="ORF">PEVE_00014862</name>
</gene>
<proteinExistence type="predicted"/>
<feature type="compositionally biased region" description="Low complexity" evidence="1">
    <location>
        <begin position="96"/>
        <end position="113"/>
    </location>
</feature>
<evidence type="ECO:0000313" key="3">
    <source>
        <dbReference type="Proteomes" id="UP001159427"/>
    </source>
</evidence>
<evidence type="ECO:0000313" key="2">
    <source>
        <dbReference type="EMBL" id="CAH3022290.1"/>
    </source>
</evidence>
<name>A0ABN8M1Y6_9CNID</name>
<protein>
    <submittedName>
        <fullName evidence="2">Uncharacterized protein</fullName>
    </submittedName>
</protein>
<organism evidence="2 3">
    <name type="scientific">Porites evermanni</name>
    <dbReference type="NCBI Taxonomy" id="104178"/>
    <lineage>
        <taxon>Eukaryota</taxon>
        <taxon>Metazoa</taxon>
        <taxon>Cnidaria</taxon>
        <taxon>Anthozoa</taxon>
        <taxon>Hexacorallia</taxon>
        <taxon>Scleractinia</taxon>
        <taxon>Fungiina</taxon>
        <taxon>Poritidae</taxon>
        <taxon>Porites</taxon>
    </lineage>
</organism>
<feature type="compositionally biased region" description="Acidic residues" evidence="1">
    <location>
        <begin position="84"/>
        <end position="95"/>
    </location>
</feature>
<feature type="region of interest" description="Disordered" evidence="1">
    <location>
        <begin position="62"/>
        <end position="169"/>
    </location>
</feature>
<dbReference type="EMBL" id="CALNXI010000213">
    <property type="protein sequence ID" value="CAH3022290.1"/>
    <property type="molecule type" value="Genomic_DNA"/>
</dbReference>
<reference evidence="2 3" key="1">
    <citation type="submission" date="2022-05" db="EMBL/GenBank/DDBJ databases">
        <authorList>
            <consortium name="Genoscope - CEA"/>
            <person name="William W."/>
        </authorList>
    </citation>
    <scope>NUCLEOTIDE SEQUENCE [LARGE SCALE GENOMIC DNA]</scope>
</reference>